<comment type="caution">
    <text evidence="6">The sequence shown here is derived from an EMBL/GenBank/DDBJ whole genome shotgun (WGS) entry which is preliminary data.</text>
</comment>
<gene>
    <name evidence="6" type="ORF">GTP23_06805</name>
</gene>
<dbReference type="GO" id="GO:0006351">
    <property type="term" value="P:DNA-templated transcription"/>
    <property type="evidence" value="ECO:0007669"/>
    <property type="project" value="TreeGrafter"/>
</dbReference>
<dbReference type="AlphaFoldDB" id="A0A845HVB8"/>
<evidence type="ECO:0000256" key="2">
    <source>
        <dbReference type="ARBA" id="ARBA00023015"/>
    </source>
</evidence>
<organism evidence="6 7">
    <name type="scientific">Duganella fentianensis</name>
    <dbReference type="NCBI Taxonomy" id="2692177"/>
    <lineage>
        <taxon>Bacteria</taxon>
        <taxon>Pseudomonadati</taxon>
        <taxon>Pseudomonadota</taxon>
        <taxon>Betaproteobacteria</taxon>
        <taxon>Burkholderiales</taxon>
        <taxon>Oxalobacteraceae</taxon>
        <taxon>Telluria group</taxon>
        <taxon>Duganella</taxon>
    </lineage>
</organism>
<evidence type="ECO:0000313" key="7">
    <source>
        <dbReference type="Proteomes" id="UP000444316"/>
    </source>
</evidence>
<dbReference type="PROSITE" id="PS50931">
    <property type="entry name" value="HTH_LYSR"/>
    <property type="match status" value="1"/>
</dbReference>
<dbReference type="EMBL" id="WWCL01000001">
    <property type="protein sequence ID" value="MYN44782.1"/>
    <property type="molecule type" value="Genomic_DNA"/>
</dbReference>
<keyword evidence="3" id="KW-0238">DNA-binding</keyword>
<dbReference type="Proteomes" id="UP000444316">
    <property type="component" value="Unassembled WGS sequence"/>
</dbReference>
<dbReference type="Gene3D" id="3.40.190.290">
    <property type="match status" value="1"/>
</dbReference>
<dbReference type="SUPFAM" id="SSF53850">
    <property type="entry name" value="Periplasmic binding protein-like II"/>
    <property type="match status" value="1"/>
</dbReference>
<keyword evidence="7" id="KW-1185">Reference proteome</keyword>
<dbReference type="RefSeq" id="WP_161034381.1">
    <property type="nucleotide sequence ID" value="NZ_WWCL01000001.1"/>
</dbReference>
<dbReference type="PANTHER" id="PTHR30537:SF3">
    <property type="entry name" value="TRANSCRIPTIONAL REGULATORY PROTEIN"/>
    <property type="match status" value="1"/>
</dbReference>
<dbReference type="Pfam" id="PF03466">
    <property type="entry name" value="LysR_substrate"/>
    <property type="match status" value="1"/>
</dbReference>
<evidence type="ECO:0000256" key="4">
    <source>
        <dbReference type="ARBA" id="ARBA00023163"/>
    </source>
</evidence>
<sequence length="284" mass="31999">MQWDDVRYFLEVTRQGSLSGSARAMGVEHSTVARHIVSLEASLKLRLFDRLPRGWQLTQEGQSMLPQALAIETSVLALKRLATTQQALSGQVRLSAPPQLLSMVLLPRLFAFRQQFPDLDLVLLGERRISNLEQGEADLALRLGEPQTPDLIAKPIAQIAYGLYAIQQWQNTDFKAQQFIGFDDSMPSLGLKHWMDEFIAGRRQIIRSNDMAAQFQAARDGWGIALLPHFLAQQAPELLPLDAAAPPRRTLYLLMHPDVRKAERVRALADYLVSLFKTLDLHRG</sequence>
<dbReference type="InterPro" id="IPR058163">
    <property type="entry name" value="LysR-type_TF_proteobact-type"/>
</dbReference>
<dbReference type="GO" id="GO:0003700">
    <property type="term" value="F:DNA-binding transcription factor activity"/>
    <property type="evidence" value="ECO:0007669"/>
    <property type="project" value="InterPro"/>
</dbReference>
<dbReference type="InterPro" id="IPR000847">
    <property type="entry name" value="LysR_HTH_N"/>
</dbReference>
<dbReference type="SUPFAM" id="SSF46785">
    <property type="entry name" value="Winged helix' DNA-binding domain"/>
    <property type="match status" value="1"/>
</dbReference>
<comment type="similarity">
    <text evidence="1">Belongs to the LysR transcriptional regulatory family.</text>
</comment>
<evidence type="ECO:0000256" key="1">
    <source>
        <dbReference type="ARBA" id="ARBA00009437"/>
    </source>
</evidence>
<dbReference type="Gene3D" id="1.10.10.10">
    <property type="entry name" value="Winged helix-like DNA-binding domain superfamily/Winged helix DNA-binding domain"/>
    <property type="match status" value="1"/>
</dbReference>
<evidence type="ECO:0000256" key="3">
    <source>
        <dbReference type="ARBA" id="ARBA00023125"/>
    </source>
</evidence>
<keyword evidence="4" id="KW-0804">Transcription</keyword>
<accession>A0A845HVB8</accession>
<feature type="domain" description="HTH lysR-type" evidence="5">
    <location>
        <begin position="1"/>
        <end position="58"/>
    </location>
</feature>
<evidence type="ECO:0000259" key="5">
    <source>
        <dbReference type="PROSITE" id="PS50931"/>
    </source>
</evidence>
<dbReference type="GO" id="GO:0043565">
    <property type="term" value="F:sequence-specific DNA binding"/>
    <property type="evidence" value="ECO:0007669"/>
    <property type="project" value="TreeGrafter"/>
</dbReference>
<name>A0A845HVB8_9BURK</name>
<proteinExistence type="inferred from homology"/>
<dbReference type="InterPro" id="IPR036390">
    <property type="entry name" value="WH_DNA-bd_sf"/>
</dbReference>
<reference evidence="6" key="1">
    <citation type="submission" date="2019-12" db="EMBL/GenBank/DDBJ databases">
        <title>Novel species isolated from a subtropical stream in China.</title>
        <authorList>
            <person name="Lu H."/>
        </authorList>
    </citation>
    <scope>NUCLEOTIDE SEQUENCE [LARGE SCALE GENOMIC DNA]</scope>
    <source>
        <strain evidence="6">FT93W</strain>
    </source>
</reference>
<dbReference type="PANTHER" id="PTHR30537">
    <property type="entry name" value="HTH-TYPE TRANSCRIPTIONAL REGULATOR"/>
    <property type="match status" value="1"/>
</dbReference>
<dbReference type="InterPro" id="IPR036388">
    <property type="entry name" value="WH-like_DNA-bd_sf"/>
</dbReference>
<protein>
    <submittedName>
        <fullName evidence="6">LysR family transcriptional regulator</fullName>
    </submittedName>
</protein>
<evidence type="ECO:0000313" key="6">
    <source>
        <dbReference type="EMBL" id="MYN44782.1"/>
    </source>
</evidence>
<dbReference type="Pfam" id="PF00126">
    <property type="entry name" value="HTH_1"/>
    <property type="match status" value="1"/>
</dbReference>
<dbReference type="InterPro" id="IPR005119">
    <property type="entry name" value="LysR_subst-bd"/>
</dbReference>
<keyword evidence="2" id="KW-0805">Transcription regulation</keyword>